<evidence type="ECO:0000256" key="1">
    <source>
        <dbReference type="ARBA" id="ARBA00000085"/>
    </source>
</evidence>
<keyword evidence="4" id="KW-0808">Transferase</keyword>
<keyword evidence="6" id="KW-0175">Coiled coil</keyword>
<dbReference type="SUPFAM" id="SSF52172">
    <property type="entry name" value="CheY-like"/>
    <property type="match status" value="1"/>
</dbReference>
<name>A0A5D5ANN0_9EURY</name>
<dbReference type="PROSITE" id="PS50109">
    <property type="entry name" value="HIS_KIN"/>
    <property type="match status" value="1"/>
</dbReference>
<dbReference type="InterPro" id="IPR036890">
    <property type="entry name" value="HATPase_C_sf"/>
</dbReference>
<dbReference type="InterPro" id="IPR035965">
    <property type="entry name" value="PAS-like_dom_sf"/>
</dbReference>
<keyword evidence="11" id="KW-1185">Reference proteome</keyword>
<dbReference type="InterPro" id="IPR013656">
    <property type="entry name" value="PAS_4"/>
</dbReference>
<evidence type="ECO:0000256" key="6">
    <source>
        <dbReference type="SAM" id="Coils"/>
    </source>
</evidence>
<dbReference type="InterPro" id="IPR005467">
    <property type="entry name" value="His_kinase_dom"/>
</dbReference>
<proteinExistence type="predicted"/>
<dbReference type="SUPFAM" id="SSF55781">
    <property type="entry name" value="GAF domain-like"/>
    <property type="match status" value="2"/>
</dbReference>
<dbReference type="InterPro" id="IPR011006">
    <property type="entry name" value="CheY-like_superfamily"/>
</dbReference>
<organism evidence="10 11">
    <name type="scientific">Natrialba swarupiae</name>
    <dbReference type="NCBI Taxonomy" id="2448032"/>
    <lineage>
        <taxon>Archaea</taxon>
        <taxon>Methanobacteriati</taxon>
        <taxon>Methanobacteriota</taxon>
        <taxon>Stenosarchaea group</taxon>
        <taxon>Halobacteria</taxon>
        <taxon>Halobacteriales</taxon>
        <taxon>Natrialbaceae</taxon>
        <taxon>Natrialba</taxon>
    </lineage>
</organism>
<dbReference type="SMART" id="SM00387">
    <property type="entry name" value="HATPase_c"/>
    <property type="match status" value="1"/>
</dbReference>
<dbReference type="SMART" id="SM00086">
    <property type="entry name" value="PAC"/>
    <property type="match status" value="4"/>
</dbReference>
<dbReference type="PRINTS" id="PR00344">
    <property type="entry name" value="BCTRLSENSOR"/>
</dbReference>
<dbReference type="AlphaFoldDB" id="A0A5D5ANN0"/>
<feature type="domain" description="PAS" evidence="8">
    <location>
        <begin position="307"/>
        <end position="353"/>
    </location>
</feature>
<evidence type="ECO:0000256" key="3">
    <source>
        <dbReference type="ARBA" id="ARBA00022553"/>
    </source>
</evidence>
<evidence type="ECO:0000259" key="8">
    <source>
        <dbReference type="PROSITE" id="PS50112"/>
    </source>
</evidence>
<dbReference type="PANTHER" id="PTHR43304:SF1">
    <property type="entry name" value="PAC DOMAIN-CONTAINING PROTEIN"/>
    <property type="match status" value="1"/>
</dbReference>
<reference evidence="10 11" key="1">
    <citation type="submission" date="2019-08" db="EMBL/GenBank/DDBJ databases">
        <title>Archaea genome.</title>
        <authorList>
            <person name="Kajale S."/>
            <person name="Shouche Y."/>
            <person name="Deshpande N."/>
            <person name="Sharma A."/>
        </authorList>
    </citation>
    <scope>NUCLEOTIDE SEQUENCE [LARGE SCALE GENOMIC DNA]</scope>
    <source>
        <strain evidence="10 11">ESP3B_9</strain>
    </source>
</reference>
<dbReference type="InterPro" id="IPR000014">
    <property type="entry name" value="PAS"/>
</dbReference>
<dbReference type="InterPro" id="IPR003594">
    <property type="entry name" value="HATPase_dom"/>
</dbReference>
<evidence type="ECO:0000259" key="7">
    <source>
        <dbReference type="PROSITE" id="PS50109"/>
    </source>
</evidence>
<feature type="coiled-coil region" evidence="6">
    <location>
        <begin position="996"/>
        <end position="1023"/>
    </location>
</feature>
<dbReference type="Pfam" id="PF08448">
    <property type="entry name" value="PAS_4"/>
    <property type="match status" value="1"/>
</dbReference>
<dbReference type="Pfam" id="PF08447">
    <property type="entry name" value="PAS_3"/>
    <property type="match status" value="1"/>
</dbReference>
<dbReference type="InterPro" id="IPR000700">
    <property type="entry name" value="PAS-assoc_C"/>
</dbReference>
<dbReference type="Gene3D" id="3.30.450.20">
    <property type="entry name" value="PAS domain"/>
    <property type="match status" value="4"/>
</dbReference>
<gene>
    <name evidence="10" type="ORF">FYC77_08535</name>
</gene>
<dbReference type="InterPro" id="IPR013655">
    <property type="entry name" value="PAS_fold_3"/>
</dbReference>
<dbReference type="CDD" id="cd00130">
    <property type="entry name" value="PAS"/>
    <property type="match status" value="4"/>
</dbReference>
<dbReference type="Pfam" id="PF00989">
    <property type="entry name" value="PAS"/>
    <property type="match status" value="1"/>
</dbReference>
<dbReference type="SUPFAM" id="SSF55874">
    <property type="entry name" value="ATPase domain of HSP90 chaperone/DNA topoisomerase II/histidine kinase"/>
    <property type="match status" value="1"/>
</dbReference>
<keyword evidence="3" id="KW-0597">Phosphoprotein</keyword>
<dbReference type="NCBIfam" id="TIGR00229">
    <property type="entry name" value="sensory_box"/>
    <property type="match status" value="4"/>
</dbReference>
<feature type="coiled-coil region" evidence="6">
    <location>
        <begin position="290"/>
        <end position="317"/>
    </location>
</feature>
<evidence type="ECO:0000256" key="4">
    <source>
        <dbReference type="ARBA" id="ARBA00022679"/>
    </source>
</evidence>
<evidence type="ECO:0000313" key="10">
    <source>
        <dbReference type="EMBL" id="TYT62527.1"/>
    </source>
</evidence>
<feature type="domain" description="PAC" evidence="9">
    <location>
        <begin position="500"/>
        <end position="551"/>
    </location>
</feature>
<dbReference type="Pfam" id="PF02518">
    <property type="entry name" value="HATPase_c"/>
    <property type="match status" value="1"/>
</dbReference>
<dbReference type="InterPro" id="IPR052162">
    <property type="entry name" value="Sensor_kinase/Photoreceptor"/>
</dbReference>
<dbReference type="EC" id="2.7.13.3" evidence="2"/>
<feature type="domain" description="PAC" evidence="9">
    <location>
        <begin position="379"/>
        <end position="429"/>
    </location>
</feature>
<dbReference type="PROSITE" id="PS50112">
    <property type="entry name" value="PAS"/>
    <property type="match status" value="3"/>
</dbReference>
<evidence type="ECO:0000259" key="9">
    <source>
        <dbReference type="PROSITE" id="PS50113"/>
    </source>
</evidence>
<dbReference type="Pfam" id="PF13185">
    <property type="entry name" value="GAF_2"/>
    <property type="match status" value="1"/>
</dbReference>
<dbReference type="GO" id="GO:0006355">
    <property type="term" value="P:regulation of DNA-templated transcription"/>
    <property type="evidence" value="ECO:0007669"/>
    <property type="project" value="InterPro"/>
</dbReference>
<keyword evidence="5" id="KW-0418">Kinase</keyword>
<accession>A0A5D5ANN0</accession>
<dbReference type="Proteomes" id="UP000324104">
    <property type="component" value="Unassembled WGS sequence"/>
</dbReference>
<sequence>MTTSSDLQLLVVGDAVPSATETAFSRAGIRHRPVAPSDDAVEPLETGDYDCVLVTATLAARDDHAAIVELNEQFPDLPFVVRIGPGDESVAREVVTTGKTDYVRARDLEEHGDLVVQRIRTIVAANQEHSEVSDVHEQVANAAATLTAVQDATTDLDRSAEAKIGDVLEIAAERLEYPIGYVTRIDSGTQEIVAVTGDHDLLQPGATDPLGQTYCRKTIESDEPFVLEDAREEGWGDDPAFERFGLRCYVGARITVGDEVAGTICFADEQPRETLVGETQQATVNALAQLIGYELERDQYEAALERSKRRFQSLFERAPDGILIHDTDGQITDVNRAVVEALGYTEDELLSMNVSDIEVGIDRDDLLEAWGSPPGRDPLSIEGTHRRKDGSTYPTEVWVNDIELAGETRFIATARDITERKERERELERHKTFVESSDDILTLIDTDGTIEYVSPAIERILGYEPTDLVGENGFEYVHPDDRDSSIADIEWLVEASDEEMVLEFRFECAEGGYCWIESSVRDLLDDPDIGGILLSSRNITERKEHEQQLSALHDSTRQFIDADSKEEVAEIAVETASDLFGFSLPSVWYPTDDESELALVANSAEHQQLIDEAGANHPSHPRDSWIWDVFENGETVVRSPIPREDLAADVPLRSAIILPLGDHGLLGCAARGDLEFSDREVRATEILARNMQVALDQIEQQTALRRQQEFTDDLLDSIEDVVYVLDTDGDLRQWNRALGSVTGYGSETIASMNAADFFAGEDTERAAEAIEEGFETGRTRVELEFVTTDGEAIPYEFIANVFENPDGDPVMAGIGRDRTVHVEYEQELERYKELVENVPVGIYRNTPGDDGQFVEVNPAMVEMFDADSEQHLLDQPVKELYTDPDERAEFSERLENERIVSEQEMQLETLPGDPFCGSVTAIVSEADGETYFDGVVQDITDRNAYEQALAEQRDRLEILNQVVRHDVRNDMQVVKGRIGILESHIDEEGMEHLKEVQHATEDVIELTETARDLTETMLQEQEQLQPVRLDRYLESRIDTVRSTYDDAVVRTDGVLPDVSVIADDMLEAVFRNLLQNAIVHNDKEIPEVTVSTHVDEGRVRVRIADNGPGVPDHRKEAIFGKGEKGLDSPGTGLGLYLVDTLVDTYGGNVWVEDNDPEGAVFVVELPTDSDHA</sequence>
<dbReference type="InterPro" id="IPR029016">
    <property type="entry name" value="GAF-like_dom_sf"/>
</dbReference>
<feature type="domain" description="PAS" evidence="8">
    <location>
        <begin position="707"/>
        <end position="777"/>
    </location>
</feature>
<dbReference type="SMART" id="SM00065">
    <property type="entry name" value="GAF"/>
    <property type="match status" value="2"/>
</dbReference>
<feature type="domain" description="Histidine kinase" evidence="7">
    <location>
        <begin position="962"/>
        <end position="1169"/>
    </location>
</feature>
<comment type="caution">
    <text evidence="10">The sequence shown here is derived from an EMBL/GenBank/DDBJ whole genome shotgun (WGS) entry which is preliminary data.</text>
</comment>
<dbReference type="SUPFAM" id="SSF55785">
    <property type="entry name" value="PYP-like sensor domain (PAS domain)"/>
    <property type="match status" value="4"/>
</dbReference>
<dbReference type="PANTHER" id="PTHR43304">
    <property type="entry name" value="PHYTOCHROME-LIKE PROTEIN CPH1"/>
    <property type="match status" value="1"/>
</dbReference>
<dbReference type="InterPro" id="IPR003018">
    <property type="entry name" value="GAF"/>
</dbReference>
<dbReference type="EMBL" id="VTAW01000008">
    <property type="protein sequence ID" value="TYT62527.1"/>
    <property type="molecule type" value="Genomic_DNA"/>
</dbReference>
<dbReference type="Gene3D" id="3.30.565.10">
    <property type="entry name" value="Histidine kinase-like ATPase, C-terminal domain"/>
    <property type="match status" value="1"/>
</dbReference>
<dbReference type="InterPro" id="IPR013767">
    <property type="entry name" value="PAS_fold"/>
</dbReference>
<dbReference type="SMART" id="SM00091">
    <property type="entry name" value="PAS"/>
    <property type="match status" value="4"/>
</dbReference>
<feature type="domain" description="PAS" evidence="8">
    <location>
        <begin position="426"/>
        <end position="496"/>
    </location>
</feature>
<dbReference type="Pfam" id="PF13426">
    <property type="entry name" value="PAS_9"/>
    <property type="match status" value="1"/>
</dbReference>
<dbReference type="Gene3D" id="3.30.450.40">
    <property type="match status" value="2"/>
</dbReference>
<dbReference type="PROSITE" id="PS50113">
    <property type="entry name" value="PAC"/>
    <property type="match status" value="2"/>
</dbReference>
<dbReference type="GO" id="GO:0004673">
    <property type="term" value="F:protein histidine kinase activity"/>
    <property type="evidence" value="ECO:0007669"/>
    <property type="project" value="UniProtKB-EC"/>
</dbReference>
<dbReference type="Pfam" id="PF01590">
    <property type="entry name" value="GAF"/>
    <property type="match status" value="1"/>
</dbReference>
<evidence type="ECO:0000256" key="2">
    <source>
        <dbReference type="ARBA" id="ARBA00012438"/>
    </source>
</evidence>
<evidence type="ECO:0000256" key="5">
    <source>
        <dbReference type="ARBA" id="ARBA00022777"/>
    </source>
</evidence>
<dbReference type="InterPro" id="IPR001610">
    <property type="entry name" value="PAC"/>
</dbReference>
<dbReference type="InterPro" id="IPR004358">
    <property type="entry name" value="Sig_transdc_His_kin-like_C"/>
</dbReference>
<protein>
    <recommendedName>
        <fullName evidence="2">histidine kinase</fullName>
        <ecNumber evidence="2">2.7.13.3</ecNumber>
    </recommendedName>
</protein>
<comment type="catalytic activity">
    <reaction evidence="1">
        <text>ATP + protein L-histidine = ADP + protein N-phospho-L-histidine.</text>
        <dbReference type="EC" id="2.7.13.3"/>
    </reaction>
</comment>
<evidence type="ECO:0000313" key="11">
    <source>
        <dbReference type="Proteomes" id="UP000324104"/>
    </source>
</evidence>